<comment type="caution">
    <text evidence="16">The sequence shown here is derived from an EMBL/GenBank/DDBJ whole genome shotgun (WGS) entry which is preliminary data.</text>
</comment>
<dbReference type="AlphaFoldDB" id="A0AAP8LAP0"/>
<dbReference type="Gene3D" id="3.30.1490.20">
    <property type="entry name" value="ATP-grasp fold, A domain"/>
    <property type="match status" value="1"/>
</dbReference>
<gene>
    <name evidence="16" type="ORF">CWS33_28465</name>
</gene>
<evidence type="ECO:0000256" key="13">
    <source>
        <dbReference type="ARBA" id="ARBA00033470"/>
    </source>
</evidence>
<dbReference type="GO" id="GO:0046872">
    <property type="term" value="F:metal ion binding"/>
    <property type="evidence" value="ECO:0007669"/>
    <property type="project" value="UniProtKB-KW"/>
</dbReference>
<dbReference type="Proteomes" id="UP000233549">
    <property type="component" value="Unassembled WGS sequence"/>
</dbReference>
<evidence type="ECO:0000259" key="15">
    <source>
        <dbReference type="Pfam" id="PF01326"/>
    </source>
</evidence>
<evidence type="ECO:0000256" key="10">
    <source>
        <dbReference type="ARBA" id="ARBA00022777"/>
    </source>
</evidence>
<dbReference type="InterPro" id="IPR002192">
    <property type="entry name" value="PPDK_AMP/ATP-bd"/>
</dbReference>
<dbReference type="EC" id="2.7.9.2" evidence="5"/>
<sequence length="147" mass="16241">TYLHVRGADEVVRKVQSCWASLWAERAAQYSRTSAAQSDIAVVLQIMVDADAAGVMFTQDPLTGDANHIVIDSCWGLGEGVVSGQVTTDSFILDKASGEIRERQIRHKPHYCQRDPQGRVTLLQTPEVRRDAPSLTPEQLQQLARLA</sequence>
<evidence type="ECO:0000256" key="8">
    <source>
        <dbReference type="ARBA" id="ARBA00022723"/>
    </source>
</evidence>
<feature type="non-terminal residue" evidence="16">
    <location>
        <position position="147"/>
    </location>
</feature>
<proteinExistence type="inferred from homology"/>
<dbReference type="InterPro" id="IPR006319">
    <property type="entry name" value="PEP_synth"/>
</dbReference>
<evidence type="ECO:0000256" key="6">
    <source>
        <dbReference type="ARBA" id="ARBA00021623"/>
    </source>
</evidence>
<dbReference type="PANTHER" id="PTHR43030">
    <property type="entry name" value="PHOSPHOENOLPYRUVATE SYNTHASE"/>
    <property type="match status" value="1"/>
</dbReference>
<feature type="non-terminal residue" evidence="16">
    <location>
        <position position="1"/>
    </location>
</feature>
<name>A0AAP8LAP0_ECOLX</name>
<accession>A0AAP8LAP0</accession>
<comment type="function">
    <text evidence="2">Catalyzes the phosphorylation of pyruvate to phosphoenolpyruvate.</text>
</comment>
<protein>
    <recommendedName>
        <fullName evidence="6">Phosphoenolpyruvate synthase</fullName>
        <ecNumber evidence="5">2.7.9.2</ecNumber>
    </recommendedName>
    <alternativeName>
        <fullName evidence="13">Pyruvate, water dikinase</fullName>
    </alternativeName>
</protein>
<dbReference type="SUPFAM" id="SSF56059">
    <property type="entry name" value="Glutathione synthetase ATP-binding domain-like"/>
    <property type="match status" value="1"/>
</dbReference>
<dbReference type="Gene3D" id="3.30.470.20">
    <property type="entry name" value="ATP-grasp fold, B domain"/>
    <property type="match status" value="1"/>
</dbReference>
<comment type="cofactor">
    <cofactor evidence="1">
        <name>Mg(2+)</name>
        <dbReference type="ChEBI" id="CHEBI:18420"/>
    </cofactor>
</comment>
<dbReference type="Pfam" id="PF01326">
    <property type="entry name" value="PPDK_N"/>
    <property type="match status" value="1"/>
</dbReference>
<evidence type="ECO:0000256" key="1">
    <source>
        <dbReference type="ARBA" id="ARBA00001946"/>
    </source>
</evidence>
<evidence type="ECO:0000256" key="14">
    <source>
        <dbReference type="ARBA" id="ARBA00047700"/>
    </source>
</evidence>
<evidence type="ECO:0000313" key="17">
    <source>
        <dbReference type="Proteomes" id="UP000233549"/>
    </source>
</evidence>
<organism evidence="16 17">
    <name type="scientific">Escherichia coli</name>
    <dbReference type="NCBI Taxonomy" id="562"/>
    <lineage>
        <taxon>Bacteria</taxon>
        <taxon>Pseudomonadati</taxon>
        <taxon>Pseudomonadota</taxon>
        <taxon>Gammaproteobacteria</taxon>
        <taxon>Enterobacterales</taxon>
        <taxon>Enterobacteriaceae</taxon>
        <taxon>Escherichia</taxon>
    </lineage>
</organism>
<evidence type="ECO:0000256" key="9">
    <source>
        <dbReference type="ARBA" id="ARBA00022741"/>
    </source>
</evidence>
<evidence type="ECO:0000313" key="16">
    <source>
        <dbReference type="EMBL" id="PKD79003.1"/>
    </source>
</evidence>
<dbReference type="GO" id="GO:0005524">
    <property type="term" value="F:ATP binding"/>
    <property type="evidence" value="ECO:0007669"/>
    <property type="project" value="UniProtKB-KW"/>
</dbReference>
<dbReference type="EMBL" id="PITP01000281">
    <property type="protein sequence ID" value="PKD79003.1"/>
    <property type="molecule type" value="Genomic_DNA"/>
</dbReference>
<keyword evidence="9" id="KW-0547">Nucleotide-binding</keyword>
<comment type="pathway">
    <text evidence="3">Carbohydrate biosynthesis; gluconeogenesis.</text>
</comment>
<keyword evidence="8" id="KW-0479">Metal-binding</keyword>
<evidence type="ECO:0000256" key="3">
    <source>
        <dbReference type="ARBA" id="ARBA00004742"/>
    </source>
</evidence>
<evidence type="ECO:0000256" key="5">
    <source>
        <dbReference type="ARBA" id="ARBA00011996"/>
    </source>
</evidence>
<reference evidence="16 17" key="1">
    <citation type="submission" date="2017-12" db="EMBL/GenBank/DDBJ databases">
        <title>Rapid rising of carbapenem-resistant Enterobacteriaceae(CRE) and emergence of colistin resistance genemcr-1 in CRE in the hospital of Henan, China.</title>
        <authorList>
            <person name="Sun Q."/>
            <person name="Zhang R."/>
            <person name="Li Y."/>
            <person name="Shen Y."/>
            <person name="Zhang Y."/>
            <person name="Yang J."/>
            <person name="Shu L."/>
            <person name="Zhou H."/>
            <person name="Wang Y."/>
            <person name="Wang B."/>
            <person name="Shen Z."/>
        </authorList>
    </citation>
    <scope>NUCLEOTIDE SEQUENCE [LARGE SCALE GENOMIC DNA]</scope>
    <source>
        <strain evidence="16 17">3512</strain>
    </source>
</reference>
<evidence type="ECO:0000256" key="7">
    <source>
        <dbReference type="ARBA" id="ARBA00022679"/>
    </source>
</evidence>
<evidence type="ECO:0000256" key="4">
    <source>
        <dbReference type="ARBA" id="ARBA00007837"/>
    </source>
</evidence>
<dbReference type="PANTHER" id="PTHR43030:SF1">
    <property type="entry name" value="PHOSPHOENOLPYRUVATE SYNTHASE"/>
    <property type="match status" value="1"/>
</dbReference>
<dbReference type="GO" id="GO:0008986">
    <property type="term" value="F:pyruvate, water dikinase activity"/>
    <property type="evidence" value="ECO:0007669"/>
    <property type="project" value="UniProtKB-EC"/>
</dbReference>
<evidence type="ECO:0000256" key="2">
    <source>
        <dbReference type="ARBA" id="ARBA00002988"/>
    </source>
</evidence>
<dbReference type="RefSeq" id="WP_249823219.1">
    <property type="nucleotide sequence ID" value="NZ_PITP01000281.1"/>
</dbReference>
<feature type="domain" description="Pyruvate phosphate dikinase AMP/ATP-binding" evidence="15">
    <location>
        <begin position="1"/>
        <end position="146"/>
    </location>
</feature>
<dbReference type="InterPro" id="IPR013815">
    <property type="entry name" value="ATP_grasp_subdomain_1"/>
</dbReference>
<keyword evidence="7" id="KW-0808">Transferase</keyword>
<evidence type="ECO:0000256" key="12">
    <source>
        <dbReference type="ARBA" id="ARBA00022842"/>
    </source>
</evidence>
<keyword evidence="10" id="KW-0418">Kinase</keyword>
<evidence type="ECO:0000256" key="11">
    <source>
        <dbReference type="ARBA" id="ARBA00022840"/>
    </source>
</evidence>
<comment type="similarity">
    <text evidence="4">Belongs to the PEP-utilizing enzyme family.</text>
</comment>
<comment type="catalytic activity">
    <reaction evidence="14">
        <text>pyruvate + ATP + H2O = phosphoenolpyruvate + AMP + phosphate + 2 H(+)</text>
        <dbReference type="Rhea" id="RHEA:11364"/>
        <dbReference type="ChEBI" id="CHEBI:15361"/>
        <dbReference type="ChEBI" id="CHEBI:15377"/>
        <dbReference type="ChEBI" id="CHEBI:15378"/>
        <dbReference type="ChEBI" id="CHEBI:30616"/>
        <dbReference type="ChEBI" id="CHEBI:43474"/>
        <dbReference type="ChEBI" id="CHEBI:58702"/>
        <dbReference type="ChEBI" id="CHEBI:456215"/>
        <dbReference type="EC" id="2.7.9.2"/>
    </reaction>
</comment>
<keyword evidence="11" id="KW-0067">ATP-binding</keyword>
<keyword evidence="12" id="KW-0460">Magnesium</keyword>